<evidence type="ECO:0000313" key="1">
    <source>
        <dbReference type="EMBL" id="KAK4002988.1"/>
    </source>
</evidence>
<comment type="caution">
    <text evidence="1">The sequence shown here is derived from an EMBL/GenBank/DDBJ whole genome shotgun (WGS) entry which is preliminary data.</text>
</comment>
<organism evidence="1 2">
    <name type="scientific">Daphnia magna</name>
    <dbReference type="NCBI Taxonomy" id="35525"/>
    <lineage>
        <taxon>Eukaryota</taxon>
        <taxon>Metazoa</taxon>
        <taxon>Ecdysozoa</taxon>
        <taxon>Arthropoda</taxon>
        <taxon>Crustacea</taxon>
        <taxon>Branchiopoda</taxon>
        <taxon>Diplostraca</taxon>
        <taxon>Cladocera</taxon>
        <taxon>Anomopoda</taxon>
        <taxon>Daphniidae</taxon>
        <taxon>Daphnia</taxon>
    </lineage>
</organism>
<keyword evidence="2" id="KW-1185">Reference proteome</keyword>
<dbReference type="EMBL" id="JAOYFB010000001">
    <property type="protein sequence ID" value="KAK4002988.1"/>
    <property type="molecule type" value="Genomic_DNA"/>
</dbReference>
<reference evidence="1 2" key="1">
    <citation type="journal article" date="2023" name="Nucleic Acids Res.">
        <title>The hologenome of Daphnia magna reveals possible DNA methylation and microbiome-mediated evolution of the host genome.</title>
        <authorList>
            <person name="Chaturvedi A."/>
            <person name="Li X."/>
            <person name="Dhandapani V."/>
            <person name="Marshall H."/>
            <person name="Kissane S."/>
            <person name="Cuenca-Cambronero M."/>
            <person name="Asole G."/>
            <person name="Calvet F."/>
            <person name="Ruiz-Romero M."/>
            <person name="Marangio P."/>
            <person name="Guigo R."/>
            <person name="Rago D."/>
            <person name="Mirbahai L."/>
            <person name="Eastwood N."/>
            <person name="Colbourne J.K."/>
            <person name="Zhou J."/>
            <person name="Mallon E."/>
            <person name="Orsini L."/>
        </authorList>
    </citation>
    <scope>NUCLEOTIDE SEQUENCE [LARGE SCALE GENOMIC DNA]</scope>
    <source>
        <strain evidence="1">LRV0_1</strain>
    </source>
</reference>
<gene>
    <name evidence="1" type="ORF">OUZ56_004777</name>
</gene>
<proteinExistence type="predicted"/>
<name>A0ABQ9YQT9_9CRUS</name>
<protein>
    <submittedName>
        <fullName evidence="1">Uncharacterized protein</fullName>
    </submittedName>
</protein>
<accession>A0ABQ9YQT9</accession>
<evidence type="ECO:0000313" key="2">
    <source>
        <dbReference type="Proteomes" id="UP001234178"/>
    </source>
</evidence>
<dbReference type="Proteomes" id="UP001234178">
    <property type="component" value="Unassembled WGS sequence"/>
</dbReference>
<sequence>MDTKDIERTMTPGGYALVRKKNQPGPPVYQKMASLGPAAFDLVHVERFCLESSIGSFGYSVKQSCCAAGGLKRAETNPSSESE</sequence>